<feature type="transmembrane region" description="Helical" evidence="3">
    <location>
        <begin position="169"/>
        <end position="193"/>
    </location>
</feature>
<feature type="compositionally biased region" description="Polar residues" evidence="2">
    <location>
        <begin position="1"/>
        <end position="13"/>
    </location>
</feature>
<feature type="region of interest" description="Disordered" evidence="2">
    <location>
        <begin position="1"/>
        <end position="47"/>
    </location>
</feature>
<evidence type="ECO:0000313" key="5">
    <source>
        <dbReference type="Proteomes" id="UP000285875"/>
    </source>
</evidence>
<keyword evidence="3" id="KW-0472">Membrane</keyword>
<comment type="similarity">
    <text evidence="1">Belongs to the BioY family.</text>
</comment>
<gene>
    <name evidence="4" type="ORF">C0Z10_05075</name>
</gene>
<evidence type="ECO:0000256" key="2">
    <source>
        <dbReference type="SAM" id="MobiDB-lite"/>
    </source>
</evidence>
<feature type="transmembrane region" description="Helical" evidence="3">
    <location>
        <begin position="79"/>
        <end position="98"/>
    </location>
</feature>
<organism evidence="4 5">
    <name type="scientific">Acidipropionibacterium jensenii</name>
    <dbReference type="NCBI Taxonomy" id="1749"/>
    <lineage>
        <taxon>Bacteria</taxon>
        <taxon>Bacillati</taxon>
        <taxon>Actinomycetota</taxon>
        <taxon>Actinomycetes</taxon>
        <taxon>Propionibacteriales</taxon>
        <taxon>Propionibacteriaceae</taxon>
        <taxon>Acidipropionibacterium</taxon>
    </lineage>
</organism>
<feature type="transmembrane region" description="Helical" evidence="3">
    <location>
        <begin position="205"/>
        <end position="229"/>
    </location>
</feature>
<accession>A0A3Q9UKH3</accession>
<keyword evidence="3" id="KW-1133">Transmembrane helix</keyword>
<sequence length="246" mass="24791">MADPSATDSTRASGTDYLHNGSAGGPAVPGQGSRGIPRAPEPARTAPAKRGFEATDIALIAVFAALIAVLAIIPPLFAIGAVPFALQMIAVMAAPMILGSLRGGAAVGLYLVVGLLGLPVFAGQTSGPGVLLGASGGFLLGYFFGAFVAGALATAVLRSRPRRSVLPILLYLVALVDMVVIYAFGVAGMMINAGMSLRVAVAANGLFLAVDLVKAVLVVIIAVAVFTAFPRLMPAPRRGLRAAAGD</sequence>
<evidence type="ECO:0000313" key="4">
    <source>
        <dbReference type="EMBL" id="AZZ39224.1"/>
    </source>
</evidence>
<evidence type="ECO:0000256" key="1">
    <source>
        <dbReference type="ARBA" id="ARBA00010692"/>
    </source>
</evidence>
<name>A0A3Q9UKH3_9ACTN</name>
<dbReference type="Proteomes" id="UP000285875">
    <property type="component" value="Chromosome"/>
</dbReference>
<dbReference type="AlphaFoldDB" id="A0A3Q9UKH3"/>
<feature type="transmembrane region" description="Helical" evidence="3">
    <location>
        <begin position="54"/>
        <end position="73"/>
    </location>
</feature>
<dbReference type="Gene3D" id="1.10.1760.20">
    <property type="match status" value="1"/>
</dbReference>
<evidence type="ECO:0000256" key="3">
    <source>
        <dbReference type="SAM" id="Phobius"/>
    </source>
</evidence>
<dbReference type="RefSeq" id="WP_097798661.1">
    <property type="nucleotide sequence ID" value="NZ_CP025570.1"/>
</dbReference>
<feature type="transmembrane region" description="Helical" evidence="3">
    <location>
        <begin position="130"/>
        <end position="157"/>
    </location>
</feature>
<dbReference type="EMBL" id="CP025570">
    <property type="protein sequence ID" value="AZZ39224.1"/>
    <property type="molecule type" value="Genomic_DNA"/>
</dbReference>
<dbReference type="KEGG" id="aji:C0Z10_05075"/>
<dbReference type="PANTHER" id="PTHR34295">
    <property type="entry name" value="BIOTIN TRANSPORTER BIOY"/>
    <property type="match status" value="1"/>
</dbReference>
<keyword evidence="3" id="KW-0812">Transmembrane</keyword>
<reference evidence="5" key="1">
    <citation type="submission" date="2017-12" db="EMBL/GenBank/DDBJ databases">
        <title>Whole genome sequencing of Acidipropionibacterium jensenii strains JS279 and JS280.</title>
        <authorList>
            <person name="Deptula P."/>
            <person name="Laine P."/>
            <person name="Smolander O.-P."/>
            <person name="Paulin L."/>
            <person name="Auvinen P."/>
            <person name="Varmanen P."/>
        </authorList>
    </citation>
    <scope>NUCLEOTIDE SEQUENCE [LARGE SCALE GENOMIC DNA]</scope>
    <source>
        <strain evidence="5">JS280</strain>
    </source>
</reference>
<dbReference type="InterPro" id="IPR003784">
    <property type="entry name" value="BioY"/>
</dbReference>
<feature type="transmembrane region" description="Helical" evidence="3">
    <location>
        <begin position="105"/>
        <end position="124"/>
    </location>
</feature>
<protein>
    <submittedName>
        <fullName evidence="4">Biotin transporter BioY</fullName>
    </submittedName>
</protein>
<dbReference type="PANTHER" id="PTHR34295:SF1">
    <property type="entry name" value="BIOTIN TRANSPORTER BIOY"/>
    <property type="match status" value="1"/>
</dbReference>
<dbReference type="GO" id="GO:0015225">
    <property type="term" value="F:biotin transmembrane transporter activity"/>
    <property type="evidence" value="ECO:0007669"/>
    <property type="project" value="InterPro"/>
</dbReference>
<proteinExistence type="inferred from homology"/>
<dbReference type="GO" id="GO:0005886">
    <property type="term" value="C:plasma membrane"/>
    <property type="evidence" value="ECO:0007669"/>
    <property type="project" value="InterPro"/>
</dbReference>
<dbReference type="Pfam" id="PF02632">
    <property type="entry name" value="BioY"/>
    <property type="match status" value="1"/>
</dbReference>